<dbReference type="InterPro" id="IPR016024">
    <property type="entry name" value="ARM-type_fold"/>
</dbReference>
<feature type="compositionally biased region" description="Low complexity" evidence="6">
    <location>
        <begin position="169"/>
        <end position="179"/>
    </location>
</feature>
<reference evidence="8 9" key="1">
    <citation type="submission" date="2017-04" db="EMBL/GenBank/DDBJ databases">
        <title>Genome Sequence of the Model Brown-Rot Fungus Postia placenta SB12.</title>
        <authorList>
            <consortium name="DOE Joint Genome Institute"/>
            <person name="Gaskell J."/>
            <person name="Kersten P."/>
            <person name="Larrondo L.F."/>
            <person name="Canessa P."/>
            <person name="Martinez D."/>
            <person name="Hibbett D."/>
            <person name="Schmoll M."/>
            <person name="Kubicek C.P."/>
            <person name="Martinez A.T."/>
            <person name="Yadav J."/>
            <person name="Master E."/>
            <person name="Magnuson J.K."/>
            <person name="James T."/>
            <person name="Yaver D."/>
            <person name="Berka R."/>
            <person name="Labutti K."/>
            <person name="Lipzen A."/>
            <person name="Aerts A."/>
            <person name="Barry K."/>
            <person name="Henrissat B."/>
            <person name="Blanchette R."/>
            <person name="Grigoriev I."/>
            <person name="Cullen D."/>
        </authorList>
    </citation>
    <scope>NUCLEOTIDE SEQUENCE [LARGE SCALE GENOMIC DNA]</scope>
    <source>
        <strain evidence="8 9">MAD-698-R-SB12</strain>
    </source>
</reference>
<evidence type="ECO:0000256" key="4">
    <source>
        <dbReference type="ARBA" id="ARBA00022701"/>
    </source>
</evidence>
<dbReference type="AlphaFoldDB" id="A0A1X6MS49"/>
<gene>
    <name evidence="8" type="ORF">POSPLADRAFT_1106808</name>
</gene>
<evidence type="ECO:0000256" key="3">
    <source>
        <dbReference type="ARBA" id="ARBA00022618"/>
    </source>
</evidence>
<dbReference type="GO" id="GO:0005881">
    <property type="term" value="C:cytoplasmic microtubule"/>
    <property type="evidence" value="ECO:0007669"/>
    <property type="project" value="TreeGrafter"/>
</dbReference>
<feature type="compositionally biased region" description="Polar residues" evidence="6">
    <location>
        <begin position="89"/>
        <end position="111"/>
    </location>
</feature>
<dbReference type="STRING" id="670580.A0A1X6MS49"/>
<name>A0A1X6MS49_9APHY</name>
<evidence type="ECO:0000259" key="7">
    <source>
        <dbReference type="Pfam" id="PF12348"/>
    </source>
</evidence>
<dbReference type="PANTHER" id="PTHR21567:SF9">
    <property type="entry name" value="CLIP-ASSOCIATING PROTEIN"/>
    <property type="match status" value="1"/>
</dbReference>
<evidence type="ECO:0000256" key="6">
    <source>
        <dbReference type="SAM" id="MobiDB-lite"/>
    </source>
</evidence>
<dbReference type="GO" id="GO:0005876">
    <property type="term" value="C:spindle microtubule"/>
    <property type="evidence" value="ECO:0007669"/>
    <property type="project" value="TreeGrafter"/>
</dbReference>
<dbReference type="EMBL" id="KZ110602">
    <property type="protein sequence ID" value="OSX59205.1"/>
    <property type="molecule type" value="Genomic_DNA"/>
</dbReference>
<sequence length="860" mass="92042">MYSHSAHSAHTLHPITPTEETPSSASFSPINYGGQGRDSMMLPSPSSQYGYSEQTAQGGWFSPNSAASSHSSGSLSSLLNPSSNVNSGYSNPSRPQPPQINTYTSYSSVPMSRSHHSAAPLSPESRPTSGYSVSSMSSMQYDDSPQHYSHHDYSRPGSSHQNSARPLTPSSSRPPSSRSYNTGSLSIRRTRRHSQVAPYPSPYAEHPPLSAGSERPSSSPQPDEHSGGLPRVRSMIQLPTVDYGFNPAQGDFAYGAVDDAHSHGHGMYGNVQGRSVRPSTSASSLSTSSSAANTPGGDFGPGGPGEADISRFSPDFGYVQMNDHIPQYTKQELWLGVSKRRSRCRDIWRLAQGFAAAYVLAQLGQCKRRLHRLDICCPVNFVRLGGINAWQTISTHAWTPSPSCKSSLRMGPRSRDGKGPETPLMLFEKHLREHGLASKVWRVREQAVLTLVHLRRAHHLFPIRAYLPALVETLEDTDGGVRECARQSVVELFTGPGVTDAARADLKKEMAKRGVRKGIVDGVLSRVLAGAGGSGGASTPGSMSEAGSENGDAGHKEYVPPSIALMNRSRGTGAQIAGLPRTVSQSSVKEPPRPASRAAGVVSPPPTESTGLAGGSTADVRPVYGKETEHNWAQREQSVQRVRGMIKGEAHERFTDTFLFGLKNGFINASLKADKSVQMRGYVIGHVKAYLEVHCTRSKHVVDATGGADILEKCLKKGLGDPNAGVRESARKLFWVFEGIWPERGGSILDTLDATARKQVERVCPNPEALAGAVVAATPKPKKSSVAAAIAASRAKARAIATAPPSLRHQATSTSHAARAMSPTEMLRRAASPTLSTSNSTGHMRATSPVTRSSPPRSRI</sequence>
<evidence type="ECO:0000256" key="5">
    <source>
        <dbReference type="ARBA" id="ARBA00022776"/>
    </source>
</evidence>
<dbReference type="GeneID" id="36328244"/>
<feature type="non-terminal residue" evidence="8">
    <location>
        <position position="860"/>
    </location>
</feature>
<evidence type="ECO:0000313" key="9">
    <source>
        <dbReference type="Proteomes" id="UP000194127"/>
    </source>
</evidence>
<feature type="region of interest" description="Disordered" evidence="6">
    <location>
        <begin position="265"/>
        <end position="306"/>
    </location>
</feature>
<feature type="region of interest" description="Disordered" evidence="6">
    <location>
        <begin position="577"/>
        <end position="618"/>
    </location>
</feature>
<feature type="region of interest" description="Disordered" evidence="6">
    <location>
        <begin position="531"/>
        <end position="558"/>
    </location>
</feature>
<feature type="compositionally biased region" description="Low complexity" evidence="6">
    <location>
        <begin position="845"/>
        <end position="860"/>
    </location>
</feature>
<dbReference type="GO" id="GO:0051301">
    <property type="term" value="P:cell division"/>
    <property type="evidence" value="ECO:0007669"/>
    <property type="project" value="UniProtKB-KW"/>
</dbReference>
<dbReference type="InterPro" id="IPR024395">
    <property type="entry name" value="CLASP_N_dom"/>
</dbReference>
<feature type="domain" description="CLASP N-terminal" evidence="7">
    <location>
        <begin position="619"/>
        <end position="671"/>
    </location>
</feature>
<feature type="compositionally biased region" description="Low complexity" evidence="6">
    <location>
        <begin position="62"/>
        <end position="88"/>
    </location>
</feature>
<dbReference type="Gene3D" id="1.25.10.10">
    <property type="entry name" value="Leucine-rich Repeat Variant"/>
    <property type="match status" value="2"/>
</dbReference>
<feature type="compositionally biased region" description="Low complexity" evidence="6">
    <location>
        <begin position="279"/>
        <end position="296"/>
    </location>
</feature>
<keyword evidence="5" id="KW-0131">Cell cycle</keyword>
<dbReference type="GO" id="GO:1990023">
    <property type="term" value="C:mitotic spindle midzone"/>
    <property type="evidence" value="ECO:0007669"/>
    <property type="project" value="TreeGrafter"/>
</dbReference>
<feature type="compositionally biased region" description="Polar residues" evidence="6">
    <location>
        <begin position="833"/>
        <end position="842"/>
    </location>
</feature>
<dbReference type="Pfam" id="PF12348">
    <property type="entry name" value="CLASP_N"/>
    <property type="match status" value="2"/>
</dbReference>
<evidence type="ECO:0000256" key="1">
    <source>
        <dbReference type="ARBA" id="ARBA00004186"/>
    </source>
</evidence>
<evidence type="ECO:0000313" key="8">
    <source>
        <dbReference type="EMBL" id="OSX59205.1"/>
    </source>
</evidence>
<accession>A0A1X6MS49</accession>
<dbReference type="RefSeq" id="XP_024335999.1">
    <property type="nucleotide sequence ID" value="XM_024483295.1"/>
</dbReference>
<dbReference type="GO" id="GO:0008017">
    <property type="term" value="F:microtubule binding"/>
    <property type="evidence" value="ECO:0007669"/>
    <property type="project" value="TreeGrafter"/>
</dbReference>
<protein>
    <recommendedName>
        <fullName evidence="7">CLASP N-terminal domain-containing protein</fullName>
    </recommendedName>
</protein>
<dbReference type="Proteomes" id="UP000194127">
    <property type="component" value="Unassembled WGS sequence"/>
</dbReference>
<feature type="domain" description="CLASP N-terminal" evidence="7">
    <location>
        <begin position="672"/>
        <end position="761"/>
    </location>
</feature>
<keyword evidence="5" id="KW-0498">Mitosis</keyword>
<organism evidence="8 9">
    <name type="scientific">Postia placenta MAD-698-R-SB12</name>
    <dbReference type="NCBI Taxonomy" id="670580"/>
    <lineage>
        <taxon>Eukaryota</taxon>
        <taxon>Fungi</taxon>
        <taxon>Dikarya</taxon>
        <taxon>Basidiomycota</taxon>
        <taxon>Agaricomycotina</taxon>
        <taxon>Agaricomycetes</taxon>
        <taxon>Polyporales</taxon>
        <taxon>Adustoporiaceae</taxon>
        <taxon>Rhodonia</taxon>
    </lineage>
</organism>
<feature type="region of interest" description="Disordered" evidence="6">
    <location>
        <begin position="805"/>
        <end position="860"/>
    </location>
</feature>
<dbReference type="InterPro" id="IPR011989">
    <property type="entry name" value="ARM-like"/>
</dbReference>
<keyword evidence="3" id="KW-0132">Cell division</keyword>
<dbReference type="GO" id="GO:0090307">
    <property type="term" value="P:mitotic spindle assembly"/>
    <property type="evidence" value="ECO:0007669"/>
    <property type="project" value="TreeGrafter"/>
</dbReference>
<comment type="subcellular location">
    <subcellularLocation>
        <location evidence="1">Cytoplasm</location>
        <location evidence="1">Cytoskeleton</location>
        <location evidence="1">Spindle</location>
    </subcellularLocation>
</comment>
<keyword evidence="9" id="KW-1185">Reference proteome</keyword>
<evidence type="ECO:0000256" key="2">
    <source>
        <dbReference type="ARBA" id="ARBA00009549"/>
    </source>
</evidence>
<dbReference type="GO" id="GO:0005815">
    <property type="term" value="C:microtubule organizing center"/>
    <property type="evidence" value="ECO:0007669"/>
    <property type="project" value="TreeGrafter"/>
</dbReference>
<dbReference type="PANTHER" id="PTHR21567">
    <property type="entry name" value="CLASP"/>
    <property type="match status" value="1"/>
</dbReference>
<comment type="similarity">
    <text evidence="2">Belongs to the CLASP family.</text>
</comment>
<feature type="compositionally biased region" description="Low complexity" evidence="6">
    <location>
        <begin position="129"/>
        <end position="143"/>
    </location>
</feature>
<dbReference type="SUPFAM" id="SSF48371">
    <property type="entry name" value="ARM repeat"/>
    <property type="match status" value="1"/>
</dbReference>
<feature type="compositionally biased region" description="Polar residues" evidence="6">
    <location>
        <begin position="18"/>
        <end position="29"/>
    </location>
</feature>
<proteinExistence type="inferred from homology"/>
<dbReference type="OrthoDB" id="46159at2759"/>
<feature type="compositionally biased region" description="Polar residues" evidence="6">
    <location>
        <begin position="44"/>
        <end position="57"/>
    </location>
</feature>
<feature type="compositionally biased region" description="Polar residues" evidence="6">
    <location>
        <begin position="156"/>
        <end position="165"/>
    </location>
</feature>
<feature type="region of interest" description="Disordered" evidence="6">
    <location>
        <begin position="1"/>
        <end position="230"/>
    </location>
</feature>
<keyword evidence="4" id="KW-0493">Microtubule</keyword>